<dbReference type="Gene3D" id="3.40.50.2000">
    <property type="entry name" value="Glycogen Phosphorylase B"/>
    <property type="match status" value="1"/>
</dbReference>
<dbReference type="EC" id="2.4.-.-" evidence="1"/>
<dbReference type="EMBL" id="JBHRYF010000012">
    <property type="protein sequence ID" value="MFC3661146.1"/>
    <property type="molecule type" value="Genomic_DNA"/>
</dbReference>
<keyword evidence="1" id="KW-0808">Transferase</keyword>
<protein>
    <submittedName>
        <fullName evidence="1">Glycosyltransferase</fullName>
        <ecNumber evidence="1">2.4.-.-</ecNumber>
    </submittedName>
</protein>
<name>A0ABV7UVX3_9GAMM</name>
<dbReference type="GO" id="GO:0016757">
    <property type="term" value="F:glycosyltransferase activity"/>
    <property type="evidence" value="ECO:0007669"/>
    <property type="project" value="UniProtKB-KW"/>
</dbReference>
<dbReference type="Gene3D" id="3.40.50.11010">
    <property type="match status" value="1"/>
</dbReference>
<dbReference type="RefSeq" id="WP_386712032.1">
    <property type="nucleotide sequence ID" value="NZ_JBHRYF010000012.1"/>
</dbReference>
<keyword evidence="1" id="KW-0328">Glycosyltransferase</keyword>
<reference evidence="2" key="1">
    <citation type="journal article" date="2019" name="Int. J. Syst. Evol. Microbiol.">
        <title>The Global Catalogue of Microorganisms (GCM) 10K type strain sequencing project: providing services to taxonomists for standard genome sequencing and annotation.</title>
        <authorList>
            <consortium name="The Broad Institute Genomics Platform"/>
            <consortium name="The Broad Institute Genome Sequencing Center for Infectious Disease"/>
            <person name="Wu L."/>
            <person name="Ma J."/>
        </authorList>
    </citation>
    <scope>NUCLEOTIDE SEQUENCE [LARGE SCALE GENOMIC DNA]</scope>
    <source>
        <strain evidence="2">KCTC 42211</strain>
    </source>
</reference>
<sequence length="405" mass="44706">MRDHALPHGLGIVYFGNDWHAENRTSSHHIATRLSKAVPLLYVDSPGMRAPNASGRDIKRAVRKLAASLRAPSRISEGLWHCTVPQLPFRRIPGVDLCNRLFGRWAVRRAMRHAGISRNISWFVVPHPGFLAGRLREELCVYYCIDDYAAHPGVDVALIEQRDRDLSSRADLLFVAPPALLEGKRALNPNVVFSPHGVDVELFALAADPTTPIPPAARDLAAPVIGFHGSIHEWIDVPLLEWLARQRPAWNFLLVGHAATDVASLRALPNVHLVGAQPYATLPNWARAFDVAIIPYRQNRQVANANPLKLREYLATGKPIVSTRNPEIEKFSRWVHVVDDREAFLAALDEVLAGEPVAAAAERMASVSDQSWDSRVDEILAVVSNALATRSGMAPPLSRISPQTP</sequence>
<evidence type="ECO:0000313" key="1">
    <source>
        <dbReference type="EMBL" id="MFC3661146.1"/>
    </source>
</evidence>
<dbReference type="Proteomes" id="UP001595724">
    <property type="component" value="Unassembled WGS sequence"/>
</dbReference>
<dbReference type="SUPFAM" id="SSF53756">
    <property type="entry name" value="UDP-Glycosyltransferase/glycogen phosphorylase"/>
    <property type="match status" value="1"/>
</dbReference>
<proteinExistence type="predicted"/>
<accession>A0ABV7UVX3</accession>
<gene>
    <name evidence="1" type="ORF">ACFOM9_13845</name>
</gene>
<dbReference type="Pfam" id="PF13692">
    <property type="entry name" value="Glyco_trans_1_4"/>
    <property type="match status" value="1"/>
</dbReference>
<comment type="caution">
    <text evidence="1">The sequence shown here is derived from an EMBL/GenBank/DDBJ whole genome shotgun (WGS) entry which is preliminary data.</text>
</comment>
<evidence type="ECO:0000313" key="2">
    <source>
        <dbReference type="Proteomes" id="UP001595724"/>
    </source>
</evidence>
<keyword evidence="2" id="KW-1185">Reference proteome</keyword>
<organism evidence="1 2">
    <name type="scientific">Luteimonas notoginsengisoli</name>
    <dbReference type="NCBI Taxonomy" id="1578200"/>
    <lineage>
        <taxon>Bacteria</taxon>
        <taxon>Pseudomonadati</taxon>
        <taxon>Pseudomonadota</taxon>
        <taxon>Gammaproteobacteria</taxon>
        <taxon>Lysobacterales</taxon>
        <taxon>Lysobacteraceae</taxon>
        <taxon>Luteimonas</taxon>
    </lineage>
</organism>